<feature type="active site" description="Proton donor" evidence="16">
    <location>
        <position position="224"/>
    </location>
</feature>
<evidence type="ECO:0000256" key="3">
    <source>
        <dbReference type="ARBA" id="ARBA00004496"/>
    </source>
</evidence>
<dbReference type="PROSITE" id="PS51387">
    <property type="entry name" value="FAD_PCMH"/>
    <property type="match status" value="1"/>
</dbReference>
<dbReference type="InterPro" id="IPR016166">
    <property type="entry name" value="FAD-bd_PCMH"/>
</dbReference>
<dbReference type="GO" id="GO:0005829">
    <property type="term" value="C:cytosol"/>
    <property type="evidence" value="ECO:0007669"/>
    <property type="project" value="TreeGrafter"/>
</dbReference>
<protein>
    <recommendedName>
        <fullName evidence="16">UDP-N-acetylenolpyruvoylglucosamine reductase</fullName>
        <ecNumber evidence="16">1.3.1.98</ecNumber>
    </recommendedName>
    <alternativeName>
        <fullName evidence="16">UDP-N-acetylmuramate dehydrogenase</fullName>
    </alternativeName>
</protein>
<dbReference type="AlphaFoldDB" id="A0A3A9KEG8"/>
<dbReference type="GO" id="GO:0009252">
    <property type="term" value="P:peptidoglycan biosynthetic process"/>
    <property type="evidence" value="ECO:0007669"/>
    <property type="project" value="UniProtKB-UniRule"/>
</dbReference>
<keyword evidence="10 16" id="KW-0133">Cell shape</keyword>
<feature type="active site" evidence="16">
    <location>
        <position position="294"/>
    </location>
</feature>
<dbReference type="EC" id="1.3.1.98" evidence="16"/>
<dbReference type="InterPro" id="IPR011601">
    <property type="entry name" value="MurB_C"/>
</dbReference>
<comment type="cofactor">
    <cofactor evidence="1 16">
        <name>FAD</name>
        <dbReference type="ChEBI" id="CHEBI:57692"/>
    </cofactor>
</comment>
<dbReference type="PANTHER" id="PTHR21071">
    <property type="entry name" value="UDP-N-ACETYLENOLPYRUVOYLGLUCOSAMINE REDUCTASE"/>
    <property type="match status" value="1"/>
</dbReference>
<evidence type="ECO:0000256" key="7">
    <source>
        <dbReference type="ARBA" id="ARBA00022630"/>
    </source>
</evidence>
<reference evidence="18 19" key="1">
    <citation type="submission" date="2017-10" db="EMBL/GenBank/DDBJ databases">
        <title>Bacillus sp. nov., a halophilic bacterium isolated from a Keqin Lake.</title>
        <authorList>
            <person name="Wang H."/>
        </authorList>
    </citation>
    <scope>NUCLEOTIDE SEQUENCE [LARGE SCALE GENOMIC DNA]</scope>
    <source>
        <strain evidence="18 19">KCTC 13187</strain>
    </source>
</reference>
<comment type="caution">
    <text evidence="18">The sequence shown here is derived from an EMBL/GenBank/DDBJ whole genome shotgun (WGS) entry which is preliminary data.</text>
</comment>
<keyword evidence="12 16" id="KW-0560">Oxidoreductase</keyword>
<dbReference type="Gene3D" id="3.90.78.10">
    <property type="entry name" value="UDP-N-acetylenolpyruvoylglucosamine reductase, C-terminal domain"/>
    <property type="match status" value="1"/>
</dbReference>
<comment type="pathway">
    <text evidence="4 16">Cell wall biogenesis; peptidoglycan biosynthesis.</text>
</comment>
<dbReference type="NCBIfam" id="TIGR00179">
    <property type="entry name" value="murB"/>
    <property type="match status" value="1"/>
</dbReference>
<dbReference type="UniPathway" id="UPA00219"/>
<dbReference type="Pfam" id="PF01565">
    <property type="entry name" value="FAD_binding_4"/>
    <property type="match status" value="1"/>
</dbReference>
<name>A0A3A9KEG8_9BACI</name>
<evidence type="ECO:0000256" key="12">
    <source>
        <dbReference type="ARBA" id="ARBA00023002"/>
    </source>
</evidence>
<dbReference type="InterPro" id="IPR016167">
    <property type="entry name" value="FAD-bd_PCMH_sub1"/>
</dbReference>
<dbReference type="GO" id="GO:0071555">
    <property type="term" value="P:cell wall organization"/>
    <property type="evidence" value="ECO:0007669"/>
    <property type="project" value="UniProtKB-KW"/>
</dbReference>
<evidence type="ECO:0000256" key="15">
    <source>
        <dbReference type="ARBA" id="ARBA00048914"/>
    </source>
</evidence>
<dbReference type="InterPro" id="IPR036635">
    <property type="entry name" value="MurB_C_sf"/>
</dbReference>
<comment type="similarity">
    <text evidence="16">Belongs to the MurB family.</text>
</comment>
<comment type="catalytic activity">
    <reaction evidence="15 16">
        <text>UDP-N-acetyl-alpha-D-muramate + NADP(+) = UDP-N-acetyl-3-O-(1-carboxyvinyl)-alpha-D-glucosamine + NADPH + H(+)</text>
        <dbReference type="Rhea" id="RHEA:12248"/>
        <dbReference type="ChEBI" id="CHEBI:15378"/>
        <dbReference type="ChEBI" id="CHEBI:57783"/>
        <dbReference type="ChEBI" id="CHEBI:58349"/>
        <dbReference type="ChEBI" id="CHEBI:68483"/>
        <dbReference type="ChEBI" id="CHEBI:70757"/>
        <dbReference type="EC" id="1.3.1.98"/>
    </reaction>
</comment>
<evidence type="ECO:0000256" key="4">
    <source>
        <dbReference type="ARBA" id="ARBA00004752"/>
    </source>
</evidence>
<dbReference type="GO" id="GO:0071949">
    <property type="term" value="F:FAD binding"/>
    <property type="evidence" value="ECO:0007669"/>
    <property type="project" value="InterPro"/>
</dbReference>
<dbReference type="InterPro" id="IPR036318">
    <property type="entry name" value="FAD-bd_PCMH-like_sf"/>
</dbReference>
<feature type="domain" description="FAD-binding PCMH-type" evidence="17">
    <location>
        <begin position="30"/>
        <end position="195"/>
    </location>
</feature>
<keyword evidence="7 16" id="KW-0285">Flavoprotein</keyword>
<keyword evidence="13 16" id="KW-0131">Cell cycle</keyword>
<evidence type="ECO:0000256" key="5">
    <source>
        <dbReference type="ARBA" id="ARBA00022490"/>
    </source>
</evidence>
<evidence type="ECO:0000256" key="9">
    <source>
        <dbReference type="ARBA" id="ARBA00022857"/>
    </source>
</evidence>
<dbReference type="EMBL" id="PDOE01000001">
    <property type="protein sequence ID" value="RKL68911.1"/>
    <property type="molecule type" value="Genomic_DNA"/>
</dbReference>
<feature type="active site" evidence="16">
    <location>
        <position position="174"/>
    </location>
</feature>
<organism evidence="18 19">
    <name type="scientific">Salipaludibacillus neizhouensis</name>
    <dbReference type="NCBI Taxonomy" id="885475"/>
    <lineage>
        <taxon>Bacteria</taxon>
        <taxon>Bacillati</taxon>
        <taxon>Bacillota</taxon>
        <taxon>Bacilli</taxon>
        <taxon>Bacillales</taxon>
        <taxon>Bacillaceae</taxon>
    </lineage>
</organism>
<evidence type="ECO:0000256" key="11">
    <source>
        <dbReference type="ARBA" id="ARBA00022984"/>
    </source>
</evidence>
<dbReference type="Gene3D" id="3.30.43.10">
    <property type="entry name" value="Uridine Diphospho-n-acetylenolpyruvylglucosamine Reductase, domain 2"/>
    <property type="match status" value="1"/>
</dbReference>
<evidence type="ECO:0000313" key="18">
    <source>
        <dbReference type="EMBL" id="RKL68911.1"/>
    </source>
</evidence>
<evidence type="ECO:0000256" key="1">
    <source>
        <dbReference type="ARBA" id="ARBA00001974"/>
    </source>
</evidence>
<dbReference type="OrthoDB" id="9804753at2"/>
<keyword evidence="5 16" id="KW-0963">Cytoplasm</keyword>
<dbReference type="Proteomes" id="UP000281498">
    <property type="component" value="Unassembled WGS sequence"/>
</dbReference>
<comment type="subcellular location">
    <subcellularLocation>
        <location evidence="3 16">Cytoplasm</location>
    </subcellularLocation>
</comment>
<dbReference type="RefSeq" id="WP_110936450.1">
    <property type="nucleotide sequence ID" value="NZ_KZ614146.1"/>
</dbReference>
<evidence type="ECO:0000256" key="14">
    <source>
        <dbReference type="ARBA" id="ARBA00023316"/>
    </source>
</evidence>
<keyword evidence="9 16" id="KW-0521">NADP</keyword>
<keyword evidence="19" id="KW-1185">Reference proteome</keyword>
<dbReference type="InterPro" id="IPR016169">
    <property type="entry name" value="FAD-bd_PCMH_sub2"/>
</dbReference>
<evidence type="ECO:0000256" key="2">
    <source>
        <dbReference type="ARBA" id="ARBA00003921"/>
    </source>
</evidence>
<evidence type="ECO:0000313" key="19">
    <source>
        <dbReference type="Proteomes" id="UP000281498"/>
    </source>
</evidence>
<sequence length="308" mass="33259">MRQLANELESLDVGVVKVDESLKNHTTWKIGGAASILYEPSSLKGLQSALRAITARNLPLFILGRGSNVLISDEGIPGVVIKLGDQMASYTLKGTLLTVEAGCSLIKLATTLSKKGYSGLEFAAGIPGSLGGAVYMNAGAHGADISSILTKALILFPDGSLKWLTNKELNFDYRTSVLQRNGGICVAAEFQMEQGNASSIREDLLKNKSYRKETQPWTDPCCGSVFRNPLPNHAGKLIEELGLKGFSIGDAEVSSVHGNFIINKGDAKAEDVLKLIQYVQDKVEERFEIQLQTEVEFVPLAKDSSDLQ</sequence>
<dbReference type="HAMAP" id="MF_00037">
    <property type="entry name" value="MurB"/>
    <property type="match status" value="1"/>
</dbReference>
<dbReference type="GO" id="GO:0051301">
    <property type="term" value="P:cell division"/>
    <property type="evidence" value="ECO:0007669"/>
    <property type="project" value="UniProtKB-KW"/>
</dbReference>
<evidence type="ECO:0000256" key="8">
    <source>
        <dbReference type="ARBA" id="ARBA00022827"/>
    </source>
</evidence>
<evidence type="ECO:0000256" key="16">
    <source>
        <dbReference type="HAMAP-Rule" id="MF_00037"/>
    </source>
</evidence>
<dbReference type="InterPro" id="IPR006094">
    <property type="entry name" value="Oxid_FAD_bind_N"/>
</dbReference>
<keyword evidence="8 16" id="KW-0274">FAD</keyword>
<dbReference type="SUPFAM" id="SSF56194">
    <property type="entry name" value="Uridine diphospho-N-Acetylenolpyruvylglucosamine reductase, MurB, C-terminal domain"/>
    <property type="match status" value="1"/>
</dbReference>
<dbReference type="NCBIfam" id="NF010480">
    <property type="entry name" value="PRK13905.1"/>
    <property type="match status" value="1"/>
</dbReference>
<dbReference type="Gene3D" id="3.30.465.10">
    <property type="match status" value="1"/>
</dbReference>
<keyword evidence="11 16" id="KW-0573">Peptidoglycan synthesis</keyword>
<proteinExistence type="inferred from homology"/>
<gene>
    <name evidence="16" type="primary">murB</name>
    <name evidence="18" type="ORF">CR203_02405</name>
</gene>
<evidence type="ECO:0000256" key="6">
    <source>
        <dbReference type="ARBA" id="ARBA00022618"/>
    </source>
</evidence>
<evidence type="ECO:0000256" key="10">
    <source>
        <dbReference type="ARBA" id="ARBA00022960"/>
    </source>
</evidence>
<dbReference type="PANTHER" id="PTHR21071:SF5">
    <property type="entry name" value="UDP-N-ACETYLENOLPYRUVOYLGLUCOSAMINE REDUCTASE"/>
    <property type="match status" value="1"/>
</dbReference>
<dbReference type="Pfam" id="PF02873">
    <property type="entry name" value="MurB_C"/>
    <property type="match status" value="1"/>
</dbReference>
<evidence type="ECO:0000256" key="13">
    <source>
        <dbReference type="ARBA" id="ARBA00023306"/>
    </source>
</evidence>
<evidence type="ECO:0000259" key="17">
    <source>
        <dbReference type="PROSITE" id="PS51387"/>
    </source>
</evidence>
<keyword evidence="14 16" id="KW-0961">Cell wall biogenesis/degradation</keyword>
<comment type="function">
    <text evidence="2 16">Cell wall formation.</text>
</comment>
<dbReference type="GO" id="GO:0008360">
    <property type="term" value="P:regulation of cell shape"/>
    <property type="evidence" value="ECO:0007669"/>
    <property type="project" value="UniProtKB-KW"/>
</dbReference>
<dbReference type="InterPro" id="IPR003170">
    <property type="entry name" value="MurB"/>
</dbReference>
<accession>A0A3A9KEG8</accession>
<dbReference type="SUPFAM" id="SSF56176">
    <property type="entry name" value="FAD-binding/transporter-associated domain-like"/>
    <property type="match status" value="1"/>
</dbReference>
<keyword evidence="6 16" id="KW-0132">Cell division</keyword>
<dbReference type="GO" id="GO:0008762">
    <property type="term" value="F:UDP-N-acetylmuramate dehydrogenase activity"/>
    <property type="evidence" value="ECO:0007669"/>
    <property type="project" value="UniProtKB-UniRule"/>
</dbReference>